<evidence type="ECO:0000256" key="2">
    <source>
        <dbReference type="ARBA" id="ARBA00010077"/>
    </source>
</evidence>
<dbReference type="PANTHER" id="PTHR17602">
    <property type="entry name" value="RIBOSOME BIOGENESIS REGULATORY PROTEIN"/>
    <property type="match status" value="1"/>
</dbReference>
<dbReference type="GO" id="GO:0005634">
    <property type="term" value="C:nucleus"/>
    <property type="evidence" value="ECO:0007669"/>
    <property type="project" value="UniProtKB-SubCell"/>
</dbReference>
<evidence type="ECO:0000256" key="1">
    <source>
        <dbReference type="ARBA" id="ARBA00004123"/>
    </source>
</evidence>
<comment type="function">
    <text evidence="5">Involved in ribosomal large subunit assembly.</text>
</comment>
<keyword evidence="3 5" id="KW-0690">Ribosome biogenesis</keyword>
<evidence type="ECO:0000256" key="3">
    <source>
        <dbReference type="ARBA" id="ARBA00022517"/>
    </source>
</evidence>
<comment type="caution">
    <text evidence="7">The sequence shown here is derived from an EMBL/GenBank/DDBJ whole genome shotgun (WGS) entry which is preliminary data.</text>
</comment>
<keyword evidence="4 5" id="KW-0539">Nucleus</keyword>
<evidence type="ECO:0000256" key="6">
    <source>
        <dbReference type="SAM" id="MobiDB-lite"/>
    </source>
</evidence>
<evidence type="ECO:0000313" key="7">
    <source>
        <dbReference type="EMBL" id="KAK7502001.1"/>
    </source>
</evidence>
<feature type="region of interest" description="Disordered" evidence="6">
    <location>
        <begin position="224"/>
        <end position="343"/>
    </location>
</feature>
<evidence type="ECO:0000313" key="8">
    <source>
        <dbReference type="Proteomes" id="UP001519460"/>
    </source>
</evidence>
<dbReference type="GO" id="GO:0042254">
    <property type="term" value="P:ribosome biogenesis"/>
    <property type="evidence" value="ECO:0007669"/>
    <property type="project" value="UniProtKB-KW"/>
</dbReference>
<gene>
    <name evidence="7" type="ORF">BaRGS_00006753</name>
</gene>
<accession>A0ABD0LR84</accession>
<dbReference type="AlphaFoldDB" id="A0ABD0LR84"/>
<dbReference type="Proteomes" id="UP001519460">
    <property type="component" value="Unassembled WGS sequence"/>
</dbReference>
<organism evidence="7 8">
    <name type="scientific">Batillaria attramentaria</name>
    <dbReference type="NCBI Taxonomy" id="370345"/>
    <lineage>
        <taxon>Eukaryota</taxon>
        <taxon>Metazoa</taxon>
        <taxon>Spiralia</taxon>
        <taxon>Lophotrochozoa</taxon>
        <taxon>Mollusca</taxon>
        <taxon>Gastropoda</taxon>
        <taxon>Caenogastropoda</taxon>
        <taxon>Sorbeoconcha</taxon>
        <taxon>Cerithioidea</taxon>
        <taxon>Batillariidae</taxon>
        <taxon>Batillaria</taxon>
    </lineage>
</organism>
<comment type="similarity">
    <text evidence="2 5">Belongs to the RRS1 family.</text>
</comment>
<dbReference type="InterPro" id="IPR007023">
    <property type="entry name" value="Ribosom_reg"/>
</dbReference>
<dbReference type="EMBL" id="JACVVK020000028">
    <property type="protein sequence ID" value="KAK7502001.1"/>
    <property type="molecule type" value="Genomic_DNA"/>
</dbReference>
<feature type="compositionally biased region" description="Basic and acidic residues" evidence="6">
    <location>
        <begin position="293"/>
        <end position="306"/>
    </location>
</feature>
<dbReference type="Pfam" id="PF04939">
    <property type="entry name" value="RRS1"/>
    <property type="match status" value="1"/>
</dbReference>
<evidence type="ECO:0000256" key="5">
    <source>
        <dbReference type="RuleBase" id="RU364132"/>
    </source>
</evidence>
<protein>
    <recommendedName>
        <fullName evidence="5">Ribosome biogenesis regulatory protein</fullName>
    </recommendedName>
</protein>
<dbReference type="PANTHER" id="PTHR17602:SF4">
    <property type="entry name" value="RIBOSOME BIOGENESIS REGULATORY PROTEIN HOMOLOG"/>
    <property type="match status" value="1"/>
</dbReference>
<sequence length="343" mass="39004">MAAHGDNVPTKVEDFLKQTQKESFRSILVEKPIDLEFDEGNLLASDPNQIDVKKFRQNREDFLQQLTRDNTQLLFNKIWELPVERLENVVIAKLPEPTTRLPREKPVPKEKALTKWQQYAKMKGITNRKKGRMVWDSTTQEWKPRWGYKRANDETKQWLLEVPEGADPYEDQFEKKKKEKSERVAKNELQRLRNLARAQKGKVPGVGLTPTGAPSKDHVLKALATTRKSDASLGKFSDPLPKEKPNKFAGKKRKFESNFVNTDEEKKRQMDVLKRMSSGQAVLDVQKATNTAIHEEEETRSKKAKGEGGAQKKKGGGSKGKGKGKAKKTFGKGKKGGKKGRKK</sequence>
<keyword evidence="8" id="KW-1185">Reference proteome</keyword>
<name>A0ABD0LR84_9CAEN</name>
<proteinExistence type="inferred from homology"/>
<comment type="subcellular location">
    <subcellularLocation>
        <location evidence="1 5">Nucleus</location>
    </subcellularLocation>
</comment>
<reference evidence="7 8" key="1">
    <citation type="journal article" date="2023" name="Sci. Data">
        <title>Genome assembly of the Korean intertidal mud-creeper Batillaria attramentaria.</title>
        <authorList>
            <person name="Patra A.K."/>
            <person name="Ho P.T."/>
            <person name="Jun S."/>
            <person name="Lee S.J."/>
            <person name="Kim Y."/>
            <person name="Won Y.J."/>
        </authorList>
    </citation>
    <scope>NUCLEOTIDE SEQUENCE [LARGE SCALE GENOMIC DNA]</scope>
    <source>
        <strain evidence="7">Wonlab-2016</strain>
    </source>
</reference>
<feature type="compositionally biased region" description="Basic residues" evidence="6">
    <location>
        <begin position="311"/>
        <end position="343"/>
    </location>
</feature>
<evidence type="ECO:0000256" key="4">
    <source>
        <dbReference type="ARBA" id="ARBA00023242"/>
    </source>
</evidence>
<feature type="compositionally biased region" description="Basic and acidic residues" evidence="6">
    <location>
        <begin position="263"/>
        <end position="274"/>
    </location>
</feature>